<dbReference type="EC" id="2.4.1.-" evidence="2"/>
<dbReference type="Proteomes" id="UP000254116">
    <property type="component" value="Unassembled WGS sequence"/>
</dbReference>
<sequence length="129" mass="15350">MQFFNFLLFYPVFMSIYWIVGSIYFYFTREIRYSLNKKPDINVDELEGITFLLACYNESETIEDTLSNVLHSNTRRKKLLSLMMEVQIIQQNSSIKSKKIMTLFSSIYKKTEVKPTHSIKALNRLHMIM</sequence>
<protein>
    <submittedName>
        <fullName evidence="2">Polysaccharide intercellular adhesin (PIA) biosynthesis N-glycosyltransferase IcaA</fullName>
        <ecNumber evidence="2">2.4.-.-</ecNumber>
        <ecNumber evidence="2">2.4.1.-</ecNumber>
    </submittedName>
</protein>
<reference evidence="2 3" key="1">
    <citation type="submission" date="2018-06" db="EMBL/GenBank/DDBJ databases">
        <authorList>
            <consortium name="Pathogen Informatics"/>
            <person name="Doyle S."/>
        </authorList>
    </citation>
    <scope>NUCLEOTIDE SEQUENCE [LARGE SCALE GENOMIC DNA]</scope>
    <source>
        <strain evidence="2 3">NCTC10702</strain>
    </source>
</reference>
<dbReference type="GO" id="GO:0016757">
    <property type="term" value="F:glycosyltransferase activity"/>
    <property type="evidence" value="ECO:0007669"/>
    <property type="project" value="UniProtKB-KW"/>
</dbReference>
<evidence type="ECO:0000313" key="2">
    <source>
        <dbReference type="EMBL" id="SUL38113.1"/>
    </source>
</evidence>
<keyword evidence="1" id="KW-1133">Transmembrane helix</keyword>
<feature type="transmembrane region" description="Helical" evidence="1">
    <location>
        <begin position="6"/>
        <end position="27"/>
    </location>
</feature>
<keyword evidence="2" id="KW-0808">Transferase</keyword>
<evidence type="ECO:0000256" key="1">
    <source>
        <dbReference type="SAM" id="Phobius"/>
    </source>
</evidence>
<evidence type="ECO:0000313" key="3">
    <source>
        <dbReference type="Proteomes" id="UP000254116"/>
    </source>
</evidence>
<keyword evidence="1" id="KW-0472">Membrane</keyword>
<keyword evidence="2" id="KW-0328">Glycosyltransferase</keyword>
<dbReference type="EC" id="2.4.-.-" evidence="2"/>
<dbReference type="AlphaFoldDB" id="A0A380ENX3"/>
<keyword evidence="1" id="KW-0812">Transmembrane</keyword>
<organism evidence="2 3">
    <name type="scientific">Staphylococcus aureus</name>
    <dbReference type="NCBI Taxonomy" id="1280"/>
    <lineage>
        <taxon>Bacteria</taxon>
        <taxon>Bacillati</taxon>
        <taxon>Bacillota</taxon>
        <taxon>Bacilli</taxon>
        <taxon>Bacillales</taxon>
        <taxon>Staphylococcaceae</taxon>
        <taxon>Staphylococcus</taxon>
    </lineage>
</organism>
<dbReference type="EMBL" id="UHBY01000003">
    <property type="protein sequence ID" value="SUL38113.1"/>
    <property type="molecule type" value="Genomic_DNA"/>
</dbReference>
<name>A0A380ENX3_STAAU</name>
<proteinExistence type="predicted"/>
<accession>A0A380ENX3</accession>
<gene>
    <name evidence="2" type="primary">icaA_1</name>
    <name evidence="2" type="ORF">NCTC10702_04133</name>
</gene>